<comment type="caution">
    <text evidence="1">The sequence shown here is derived from an EMBL/GenBank/DDBJ whole genome shotgun (WGS) entry which is preliminary data.</text>
</comment>
<dbReference type="RefSeq" id="WP_344392504.1">
    <property type="nucleotide sequence ID" value="NZ_BAAASJ010000044.1"/>
</dbReference>
<dbReference type="EMBL" id="BAAASJ010000044">
    <property type="protein sequence ID" value="GAA2642890.1"/>
    <property type="molecule type" value="Genomic_DNA"/>
</dbReference>
<evidence type="ECO:0000313" key="2">
    <source>
        <dbReference type="Proteomes" id="UP001500151"/>
    </source>
</evidence>
<proteinExistence type="predicted"/>
<dbReference type="Gene3D" id="3.40.50.450">
    <property type="match status" value="1"/>
</dbReference>
<keyword evidence="2" id="KW-1185">Reference proteome</keyword>
<organism evidence="1 2">
    <name type="scientific">Streptomyces vastus</name>
    <dbReference type="NCBI Taxonomy" id="285451"/>
    <lineage>
        <taxon>Bacteria</taxon>
        <taxon>Bacillati</taxon>
        <taxon>Actinomycetota</taxon>
        <taxon>Actinomycetes</taxon>
        <taxon>Kitasatosporales</taxon>
        <taxon>Streptomycetaceae</taxon>
        <taxon>Streptomyces</taxon>
    </lineage>
</organism>
<dbReference type="SUPFAM" id="SSF52309">
    <property type="entry name" value="N-(deoxy)ribosyltransferase-like"/>
    <property type="match status" value="1"/>
</dbReference>
<gene>
    <name evidence="1" type="ORF">GCM10010307_46210</name>
</gene>
<dbReference type="Proteomes" id="UP001500151">
    <property type="component" value="Unassembled WGS sequence"/>
</dbReference>
<reference evidence="1 2" key="1">
    <citation type="journal article" date="2019" name="Int. J. Syst. Evol. Microbiol.">
        <title>The Global Catalogue of Microorganisms (GCM) 10K type strain sequencing project: providing services to taxonomists for standard genome sequencing and annotation.</title>
        <authorList>
            <consortium name="The Broad Institute Genomics Platform"/>
            <consortium name="The Broad Institute Genome Sequencing Center for Infectious Disease"/>
            <person name="Wu L."/>
            <person name="Ma J."/>
        </authorList>
    </citation>
    <scope>NUCLEOTIDE SEQUENCE [LARGE SCALE GENOMIC DNA]</scope>
    <source>
        <strain evidence="1 2">JCM 4524</strain>
    </source>
</reference>
<evidence type="ECO:0000313" key="1">
    <source>
        <dbReference type="EMBL" id="GAA2642890.1"/>
    </source>
</evidence>
<protein>
    <submittedName>
        <fullName evidence="1">Uncharacterized protein</fullName>
    </submittedName>
</protein>
<sequence>MDRLTGISTVTICSSSKFYPAAKSLAKELERQGIQVHTPRFDFDEEFVEVGLDEKMELTREFLDKIRRSDAVYVIDKQGYTGRSVCIEVGYASALGRTVVLAEPAEEGAVRALTDAVVPIDVFPQHLAAAL</sequence>
<accession>A0ABN3R3H7</accession>
<name>A0ABN3R3H7_9ACTN</name>